<evidence type="ECO:0000313" key="2">
    <source>
        <dbReference type="EMBL" id="GGI86829.1"/>
    </source>
</evidence>
<dbReference type="RefSeq" id="WP_188987484.1">
    <property type="nucleotide sequence ID" value="NZ_BAAAHC010000019.1"/>
</dbReference>
<dbReference type="Pfam" id="PF10824">
    <property type="entry name" value="T7SS_ESX_EspC"/>
    <property type="match status" value="1"/>
</dbReference>
<dbReference type="Gene3D" id="1.10.287.1060">
    <property type="entry name" value="ESAT-6-like"/>
    <property type="match status" value="1"/>
</dbReference>
<reference evidence="2" key="4">
    <citation type="submission" date="2020-09" db="EMBL/GenBank/DDBJ databases">
        <authorList>
            <person name="Sun Q."/>
            <person name="Zhou Y."/>
        </authorList>
    </citation>
    <scope>NUCLEOTIDE SEQUENCE</scope>
    <source>
        <strain evidence="2">CGMCC 4.7206</strain>
    </source>
</reference>
<dbReference type="AlphaFoldDB" id="A0A917JXF3"/>
<name>A0A917JXF3_9PSEU</name>
<reference evidence="2 3" key="2">
    <citation type="journal article" date="2014" name="Int. J. Syst. Evol. Microbiol.">
        <title>Complete genome sequence of Corynebacterium casei LMG S-19264T (=DSM 44701T), isolated from a smear-ripened cheese.</title>
        <authorList>
            <consortium name="US DOE Joint Genome Institute (JGI-PGF)"/>
            <person name="Walter F."/>
            <person name="Albersmeier A."/>
            <person name="Kalinowski J."/>
            <person name="Ruckert C."/>
        </authorList>
    </citation>
    <scope>NUCLEOTIDE SEQUENCE [LARGE SCALE GENOMIC DNA]</scope>
    <source>
        <strain evidence="2 3">CGMCC 4.7206</strain>
    </source>
</reference>
<evidence type="ECO:0000313" key="3">
    <source>
        <dbReference type="Proteomes" id="UP000597989"/>
    </source>
</evidence>
<dbReference type="InterPro" id="IPR022536">
    <property type="entry name" value="EspC"/>
</dbReference>
<dbReference type="InterPro" id="IPR036689">
    <property type="entry name" value="ESAT-6-like_sf"/>
</dbReference>
<accession>A0A917JXF3</accession>
<dbReference type="Proteomes" id="UP000597989">
    <property type="component" value="Unassembled WGS sequence"/>
</dbReference>
<dbReference type="GO" id="GO:0009306">
    <property type="term" value="P:protein secretion"/>
    <property type="evidence" value="ECO:0007669"/>
    <property type="project" value="InterPro"/>
</dbReference>
<gene>
    <name evidence="1" type="ORF">GCM10009545_42790</name>
    <name evidence="2" type="ORF">GCM10011581_24930</name>
</gene>
<keyword evidence="4" id="KW-1185">Reference proteome</keyword>
<proteinExistence type="predicted"/>
<dbReference type="Proteomes" id="UP001500220">
    <property type="component" value="Unassembled WGS sequence"/>
</dbReference>
<evidence type="ECO:0000313" key="4">
    <source>
        <dbReference type="Proteomes" id="UP001500220"/>
    </source>
</evidence>
<dbReference type="EMBL" id="BMMT01000007">
    <property type="protein sequence ID" value="GGI86829.1"/>
    <property type="molecule type" value="Genomic_DNA"/>
</dbReference>
<evidence type="ECO:0000313" key="1">
    <source>
        <dbReference type="EMBL" id="GAA0535610.1"/>
    </source>
</evidence>
<dbReference type="EMBL" id="BAAAHC010000019">
    <property type="protein sequence ID" value="GAA0535610.1"/>
    <property type="molecule type" value="Genomic_DNA"/>
</dbReference>
<comment type="caution">
    <text evidence="2">The sequence shown here is derived from an EMBL/GenBank/DDBJ whole genome shotgun (WGS) entry which is preliminary data.</text>
</comment>
<protein>
    <recommendedName>
        <fullName evidence="5">ESX-1 secretion-associated protein</fullName>
    </recommendedName>
</protein>
<reference evidence="4" key="3">
    <citation type="journal article" date="2019" name="Int. J. Syst. Evol. Microbiol.">
        <title>The Global Catalogue of Microorganisms (GCM) 10K type strain sequencing project: providing services to taxonomists for standard genome sequencing and annotation.</title>
        <authorList>
            <consortium name="The Broad Institute Genomics Platform"/>
            <consortium name="The Broad Institute Genome Sequencing Center for Infectious Disease"/>
            <person name="Wu L."/>
            <person name="Ma J."/>
        </authorList>
    </citation>
    <scope>NUCLEOTIDE SEQUENCE [LARGE SCALE GENOMIC DNA]</scope>
    <source>
        <strain evidence="4">JCM 10664</strain>
    </source>
</reference>
<evidence type="ECO:0008006" key="5">
    <source>
        <dbReference type="Google" id="ProtNLM"/>
    </source>
</evidence>
<reference evidence="1" key="5">
    <citation type="submission" date="2023-12" db="EMBL/GenBank/DDBJ databases">
        <authorList>
            <person name="Sun Q."/>
            <person name="Inoue M."/>
        </authorList>
    </citation>
    <scope>NUCLEOTIDE SEQUENCE</scope>
    <source>
        <strain evidence="1">JCM 10664</strain>
    </source>
</reference>
<dbReference type="SUPFAM" id="SSF140453">
    <property type="entry name" value="EsxAB dimer-like"/>
    <property type="match status" value="1"/>
</dbReference>
<sequence length="101" mass="10136">MSSLQVDPGQIRAHAGTLTQLADGLSSTAAGLRGGMGDNALGTFVQFLTAALGSAMTQTAEAITHASSAVDAVGAALVRTAEDYEHVDEHNAELLGGEATP</sequence>
<organism evidence="2 3">
    <name type="scientific">Saccharopolyspora thermophila</name>
    <dbReference type="NCBI Taxonomy" id="89367"/>
    <lineage>
        <taxon>Bacteria</taxon>
        <taxon>Bacillati</taxon>
        <taxon>Actinomycetota</taxon>
        <taxon>Actinomycetes</taxon>
        <taxon>Pseudonocardiales</taxon>
        <taxon>Pseudonocardiaceae</taxon>
        <taxon>Saccharopolyspora</taxon>
    </lineage>
</organism>
<reference evidence="1" key="1">
    <citation type="journal article" date="2014" name="Int. J. Syst. Evol. Microbiol.">
        <title>Complete genome of a new Firmicutes species belonging to the dominant human colonic microbiota ('Ruminococcus bicirculans') reveals two chromosomes and a selective capacity to utilize plant glucans.</title>
        <authorList>
            <consortium name="NISC Comparative Sequencing Program"/>
            <person name="Wegmann U."/>
            <person name="Louis P."/>
            <person name="Goesmann A."/>
            <person name="Henrissat B."/>
            <person name="Duncan S.H."/>
            <person name="Flint H.J."/>
        </authorList>
    </citation>
    <scope>NUCLEOTIDE SEQUENCE</scope>
    <source>
        <strain evidence="1">JCM 10664</strain>
    </source>
</reference>